<keyword evidence="2" id="KW-1185">Reference proteome</keyword>
<sequence>MPRVPKNKQQKRTASIAGGAAFRVQARIRKEVREVPGVSVFEEDDVIAALSNIEEDILQIGQPAGGWALAESKLPGTNPAATPSRQLMHYHKKKNEETRRNMQRIYGSISRFFIAPESSSASSRLPISRTFFSPTDFEMALPKDRIENEIGELQVWVKKHKPTGEWYNRLDALINLLQVELKKSRDHNWMDNSVIISAAKGKGNKWAKTLRR</sequence>
<organism evidence="1 2">
    <name type="scientific">Morchella conica CCBAS932</name>
    <dbReference type="NCBI Taxonomy" id="1392247"/>
    <lineage>
        <taxon>Eukaryota</taxon>
        <taxon>Fungi</taxon>
        <taxon>Dikarya</taxon>
        <taxon>Ascomycota</taxon>
        <taxon>Pezizomycotina</taxon>
        <taxon>Pezizomycetes</taxon>
        <taxon>Pezizales</taxon>
        <taxon>Morchellaceae</taxon>
        <taxon>Morchella</taxon>
    </lineage>
</organism>
<evidence type="ECO:0000313" key="2">
    <source>
        <dbReference type="Proteomes" id="UP000277580"/>
    </source>
</evidence>
<dbReference type="InParanoid" id="A0A3N4KB15"/>
<protein>
    <submittedName>
        <fullName evidence="1">Uncharacterized protein</fullName>
    </submittedName>
</protein>
<reference evidence="1 2" key="1">
    <citation type="journal article" date="2018" name="Nat. Ecol. Evol.">
        <title>Pezizomycetes genomes reveal the molecular basis of ectomycorrhizal truffle lifestyle.</title>
        <authorList>
            <person name="Murat C."/>
            <person name="Payen T."/>
            <person name="Noel B."/>
            <person name="Kuo A."/>
            <person name="Morin E."/>
            <person name="Chen J."/>
            <person name="Kohler A."/>
            <person name="Krizsan K."/>
            <person name="Balestrini R."/>
            <person name="Da Silva C."/>
            <person name="Montanini B."/>
            <person name="Hainaut M."/>
            <person name="Levati E."/>
            <person name="Barry K.W."/>
            <person name="Belfiori B."/>
            <person name="Cichocki N."/>
            <person name="Clum A."/>
            <person name="Dockter R.B."/>
            <person name="Fauchery L."/>
            <person name="Guy J."/>
            <person name="Iotti M."/>
            <person name="Le Tacon F."/>
            <person name="Lindquist E.A."/>
            <person name="Lipzen A."/>
            <person name="Malagnac F."/>
            <person name="Mello A."/>
            <person name="Molinier V."/>
            <person name="Miyauchi S."/>
            <person name="Poulain J."/>
            <person name="Riccioni C."/>
            <person name="Rubini A."/>
            <person name="Sitrit Y."/>
            <person name="Splivallo R."/>
            <person name="Traeger S."/>
            <person name="Wang M."/>
            <person name="Zifcakova L."/>
            <person name="Wipf D."/>
            <person name="Zambonelli A."/>
            <person name="Paolocci F."/>
            <person name="Nowrousian M."/>
            <person name="Ottonello S."/>
            <person name="Baldrian P."/>
            <person name="Spatafora J.W."/>
            <person name="Henrissat B."/>
            <person name="Nagy L.G."/>
            <person name="Aury J.M."/>
            <person name="Wincker P."/>
            <person name="Grigoriev I.V."/>
            <person name="Bonfante P."/>
            <person name="Martin F.M."/>
        </authorList>
    </citation>
    <scope>NUCLEOTIDE SEQUENCE [LARGE SCALE GENOMIC DNA]</scope>
    <source>
        <strain evidence="1 2">CCBAS932</strain>
    </source>
</reference>
<gene>
    <name evidence="1" type="ORF">P167DRAFT_580395</name>
</gene>
<proteinExistence type="predicted"/>
<dbReference type="AlphaFoldDB" id="A0A3N4KB15"/>
<name>A0A3N4KB15_9PEZI</name>
<accession>A0A3N4KB15</accession>
<evidence type="ECO:0000313" key="1">
    <source>
        <dbReference type="EMBL" id="RPB06532.1"/>
    </source>
</evidence>
<dbReference type="OrthoDB" id="10447889at2759"/>
<dbReference type="Proteomes" id="UP000277580">
    <property type="component" value="Unassembled WGS sequence"/>
</dbReference>
<dbReference type="EMBL" id="ML119294">
    <property type="protein sequence ID" value="RPB06532.1"/>
    <property type="molecule type" value="Genomic_DNA"/>
</dbReference>